<evidence type="ECO:0000313" key="4">
    <source>
        <dbReference type="Proteomes" id="UP000521994"/>
    </source>
</evidence>
<evidence type="ECO:0000313" key="6">
    <source>
        <dbReference type="Proteomes" id="UP000842385"/>
    </source>
</evidence>
<reference evidence="3 6" key="1">
    <citation type="journal article" date="2018" name="Genome Biol.">
        <title>SKESA: strategic k-mer extension for scrupulous assemblies.</title>
        <authorList>
            <person name="Souvorov A."/>
            <person name="Agarwala R."/>
            <person name="Lipman D.J."/>
        </authorList>
    </citation>
    <scope>NUCLEOTIDE SEQUENCE [LARGE SCALE GENOMIC DNA]</scope>
    <source>
        <strain evidence="3 6">TW14994</strain>
    </source>
</reference>
<evidence type="ECO:0000313" key="1">
    <source>
        <dbReference type="EMBL" id="EFC3526554.1"/>
    </source>
</evidence>
<dbReference type="EMBL" id="AASHPR010000041">
    <property type="protein sequence ID" value="EFC3526554.1"/>
    <property type="molecule type" value="Genomic_DNA"/>
</dbReference>
<reference evidence="2 4" key="3">
    <citation type="submission" date="2020-02" db="EMBL/GenBank/DDBJ databases">
        <authorList>
            <consortium name="PulseNet: The National Subtyping Network for Foodborne Disease Surveillance"/>
            <person name="Tarr C.L."/>
            <person name="Trees E."/>
            <person name="Katz L.S."/>
            <person name="Carleton-Romer H.A."/>
            <person name="Stroika S."/>
            <person name="Kucerova Z."/>
            <person name="Roache K.F."/>
            <person name="Sabol A.L."/>
            <person name="Besser J."/>
            <person name="Gerner-Smidt P."/>
        </authorList>
    </citation>
    <scope>NUCLEOTIDE SEQUENCE [LARGE SCALE GENOMIC DNA]</scope>
    <source>
        <strain evidence="2 4">2014C-3796</strain>
    </source>
</reference>
<dbReference type="EMBL" id="AASXRC010000057">
    <property type="protein sequence ID" value="EFI0215862.1"/>
    <property type="molecule type" value="Genomic_DNA"/>
</dbReference>
<reference evidence="3" key="4">
    <citation type="submission" date="2020-04" db="EMBL/GenBank/DDBJ databases">
        <authorList>
            <consortium name="NCBI Pathogen Detection Project"/>
        </authorList>
    </citation>
    <scope>NUCLEOTIDE SEQUENCE</scope>
    <source>
        <strain evidence="3">TW14994</strain>
    </source>
</reference>
<name>A0A140RUN4_ECOLX</name>
<evidence type="ECO:0000313" key="5">
    <source>
        <dbReference type="Proteomes" id="UP000538406"/>
    </source>
</evidence>
<evidence type="ECO:0000313" key="2">
    <source>
        <dbReference type="EMBL" id="EFI0215862.1"/>
    </source>
</evidence>
<reference evidence="1 5" key="2">
    <citation type="submission" date="2018-08" db="EMBL/GenBank/DDBJ databases">
        <authorList>
            <consortium name="NARMS: The National Antimicrobial Resistance Monitoring System"/>
        </authorList>
    </citation>
    <scope>NUCLEOTIDE SEQUENCE [LARGE SCALE GENOMIC DNA]</scope>
    <source>
        <strain evidence="1 5">FSIS11705178</strain>
    </source>
</reference>
<protein>
    <submittedName>
        <fullName evidence="3">Uncharacterized protein</fullName>
    </submittedName>
</protein>
<accession>A0A140RUN4</accession>
<dbReference type="EMBL" id="DABFUC010000065">
    <property type="protein sequence ID" value="HAI8961008.1"/>
    <property type="molecule type" value="Genomic_DNA"/>
</dbReference>
<evidence type="ECO:0000313" key="3">
    <source>
        <dbReference type="EMBL" id="HAI8961008.1"/>
    </source>
</evidence>
<dbReference type="Proteomes" id="UP000538406">
    <property type="component" value="Unassembled WGS sequence"/>
</dbReference>
<dbReference type="AlphaFoldDB" id="A0A140RUN4"/>
<sequence>MRYVMKKIDYKSIPKPIDSASERKKHKKEAEKLANYISFIRNNAHGDGDKKLLSDARTQAFGILRKQMQYRLHPGYIIEIRPTERQLFLLNSVFDFVNVVGDLIDRSVDKDPDTNSFLLTNKEYLYGKFGINGWQKYVRFLRAFVDAYKNSDMIYTYLPGGDNCTLSADNRIFIPVLGLGLINAVNEKDVIIVKQWRKYEGYRYLPCFDILKIQNKFYVKIKYKEDIFFLRKNIDLLQELSGTIDVILGSRFIKELKESRSFSRVEISESELWGISNNPVNHAHQRNPNKKWS</sequence>
<dbReference type="Proteomes" id="UP000842385">
    <property type="component" value="Unassembled WGS sequence"/>
</dbReference>
<dbReference type="Proteomes" id="UP000521994">
    <property type="component" value="Unassembled WGS sequence"/>
</dbReference>
<comment type="caution">
    <text evidence="3">The sequence shown here is derived from an EMBL/GenBank/DDBJ whole genome shotgun (WGS) entry which is preliminary data.</text>
</comment>
<gene>
    <name evidence="2" type="ORF">BG944_005168</name>
    <name evidence="1" type="ORF">CTR35_003759</name>
    <name evidence="3" type="ORF">HKA49_005325</name>
</gene>
<organism evidence="3 6">
    <name type="scientific">Escherichia coli</name>
    <dbReference type="NCBI Taxonomy" id="562"/>
    <lineage>
        <taxon>Bacteria</taxon>
        <taxon>Pseudomonadati</taxon>
        <taxon>Pseudomonadota</taxon>
        <taxon>Gammaproteobacteria</taxon>
        <taxon>Enterobacterales</taxon>
        <taxon>Enterobacteriaceae</taxon>
        <taxon>Escherichia</taxon>
    </lineage>
</organism>
<proteinExistence type="predicted"/>